<keyword evidence="2" id="KW-1185">Reference proteome</keyword>
<protein>
    <submittedName>
        <fullName evidence="1">Uncharacterized protein</fullName>
    </submittedName>
</protein>
<reference evidence="1 2" key="1">
    <citation type="submission" date="2016-10" db="EMBL/GenBank/DDBJ databases">
        <authorList>
            <person name="Cai Z."/>
        </authorList>
    </citation>
    <scope>NUCLEOTIDE SEQUENCE [LARGE SCALE GENOMIC DNA]</scope>
</reference>
<sequence>MKSFAVAGTRLLQHHNASLLHHHQLHQEPKAPVAAALRNSTHVQHSALLQQHNQLQTPATSSVAACYAAAMPASLSSTWSYDADDEPTACGMNGGGLDRINHLFVSSDNGSSAGSICNSDEYESFGSSDTASLPSSDASSCTGSNLSTDSYSLDQQLRTTSSSSSSNAAFWLSPSALQQLEESWSQQGSSFCMAGHQCR</sequence>
<evidence type="ECO:0000313" key="2">
    <source>
        <dbReference type="Proteomes" id="UP000256970"/>
    </source>
</evidence>
<gene>
    <name evidence="1" type="ORF">BQ4739_LOCUS3486</name>
</gene>
<dbReference type="EMBL" id="FNXT01000270">
    <property type="protein sequence ID" value="SZX62910.1"/>
    <property type="molecule type" value="Genomic_DNA"/>
</dbReference>
<accession>A0A383VD99</accession>
<name>A0A383VD99_TETOB</name>
<organism evidence="1 2">
    <name type="scientific">Tetradesmus obliquus</name>
    <name type="common">Green alga</name>
    <name type="synonym">Acutodesmus obliquus</name>
    <dbReference type="NCBI Taxonomy" id="3088"/>
    <lineage>
        <taxon>Eukaryota</taxon>
        <taxon>Viridiplantae</taxon>
        <taxon>Chlorophyta</taxon>
        <taxon>core chlorophytes</taxon>
        <taxon>Chlorophyceae</taxon>
        <taxon>CS clade</taxon>
        <taxon>Sphaeropleales</taxon>
        <taxon>Scenedesmaceae</taxon>
        <taxon>Tetradesmus</taxon>
    </lineage>
</organism>
<dbReference type="AlphaFoldDB" id="A0A383VD99"/>
<evidence type="ECO:0000313" key="1">
    <source>
        <dbReference type="EMBL" id="SZX62910.1"/>
    </source>
</evidence>
<dbReference type="Proteomes" id="UP000256970">
    <property type="component" value="Unassembled WGS sequence"/>
</dbReference>
<proteinExistence type="predicted"/>